<dbReference type="GO" id="GO:0005975">
    <property type="term" value="P:carbohydrate metabolic process"/>
    <property type="evidence" value="ECO:0007669"/>
    <property type="project" value="InterPro"/>
</dbReference>
<dbReference type="InterPro" id="IPR035398">
    <property type="entry name" value="Bac_rhamnosid_C"/>
</dbReference>
<feature type="domain" description="Alpha-L-rhamnosidase six-hairpin glycosidase" evidence="6">
    <location>
        <begin position="321"/>
        <end position="666"/>
    </location>
</feature>
<organism evidence="8 9">
    <name type="scientific">Nocardia farcinica (strain IFM 10152)</name>
    <dbReference type="NCBI Taxonomy" id="247156"/>
    <lineage>
        <taxon>Bacteria</taxon>
        <taxon>Bacillati</taxon>
        <taxon>Actinomycetota</taxon>
        <taxon>Actinomycetes</taxon>
        <taxon>Mycobacteriales</taxon>
        <taxon>Nocardiaceae</taxon>
        <taxon>Nocardia</taxon>
    </lineage>
</organism>
<accession>Q5YU92</accession>
<proteinExistence type="predicted"/>
<dbReference type="CAZy" id="GH78">
    <property type="family name" value="Glycoside Hydrolase Family 78"/>
</dbReference>
<protein>
    <recommendedName>
        <fullName evidence="2">alpha-L-rhamnosidase</fullName>
        <ecNumber evidence="2">3.2.1.40</ecNumber>
    </recommendedName>
</protein>
<dbReference type="AlphaFoldDB" id="Q5YU92"/>
<reference evidence="8 9" key="1">
    <citation type="journal article" date="2004" name="Proc. Natl. Acad. Sci. U.S.A.">
        <title>The complete genomic sequence of Nocardia farcinica IFM 10152.</title>
        <authorList>
            <person name="Ishikawa J."/>
            <person name="Yamashita A."/>
            <person name="Mikami Y."/>
            <person name="Hoshino Y."/>
            <person name="Kurita H."/>
            <person name="Hotta K."/>
            <person name="Shiba T."/>
            <person name="Hattori M."/>
        </authorList>
    </citation>
    <scope>NUCLEOTIDE SEQUENCE [LARGE SCALE GENOMIC DNA]</scope>
    <source>
        <strain evidence="8 9">IFM 10152</strain>
    </source>
</reference>
<keyword evidence="9" id="KW-1185">Reference proteome</keyword>
<name>Q5YU92_NOCFA</name>
<evidence type="ECO:0000259" key="4">
    <source>
        <dbReference type="Pfam" id="PF05592"/>
    </source>
</evidence>
<evidence type="ECO:0000256" key="3">
    <source>
        <dbReference type="ARBA" id="ARBA00022801"/>
    </source>
</evidence>
<dbReference type="Gene3D" id="1.50.10.10">
    <property type="match status" value="1"/>
</dbReference>
<dbReference type="PIRSF" id="PIRSF010631">
    <property type="entry name" value="A-rhamnsds"/>
    <property type="match status" value="1"/>
</dbReference>
<dbReference type="KEGG" id="nfa:NFA_34020"/>
<dbReference type="InterPro" id="IPR016007">
    <property type="entry name" value="Alpha_rhamnosid"/>
</dbReference>
<dbReference type="Pfam" id="PF08531">
    <property type="entry name" value="Bac_rhamnosid_N"/>
    <property type="match status" value="1"/>
</dbReference>
<gene>
    <name evidence="8" type="ordered locus">NFA_34020</name>
</gene>
<dbReference type="EMBL" id="AP006618">
    <property type="protein sequence ID" value="BAD58249.1"/>
    <property type="molecule type" value="Genomic_DNA"/>
</dbReference>
<dbReference type="Gene3D" id="2.60.120.260">
    <property type="entry name" value="Galactose-binding domain-like"/>
    <property type="match status" value="2"/>
</dbReference>
<dbReference type="SUPFAM" id="SSF48208">
    <property type="entry name" value="Six-hairpin glycosidases"/>
    <property type="match status" value="1"/>
</dbReference>
<feature type="domain" description="Alpha-L-rhamnosidase C-terminal" evidence="7">
    <location>
        <begin position="668"/>
        <end position="743"/>
    </location>
</feature>
<dbReference type="EC" id="3.2.1.40" evidence="2"/>
<dbReference type="eggNOG" id="COG0174">
    <property type="taxonomic scope" value="Bacteria"/>
</dbReference>
<dbReference type="Proteomes" id="UP000006820">
    <property type="component" value="Chromosome"/>
</dbReference>
<dbReference type="Gene3D" id="2.60.420.10">
    <property type="entry name" value="Maltose phosphorylase, domain 3"/>
    <property type="match status" value="1"/>
</dbReference>
<evidence type="ECO:0000313" key="8">
    <source>
        <dbReference type="EMBL" id="BAD58249.1"/>
    </source>
</evidence>
<keyword evidence="3 8" id="KW-0378">Hydrolase</keyword>
<dbReference type="Pfam" id="PF17389">
    <property type="entry name" value="Bac_rhamnosid6H"/>
    <property type="match status" value="1"/>
</dbReference>
<dbReference type="InterPro" id="IPR035396">
    <property type="entry name" value="Bac_rhamnosid6H"/>
</dbReference>
<dbReference type="STRING" id="247156.NFA_34020"/>
<evidence type="ECO:0000259" key="6">
    <source>
        <dbReference type="Pfam" id="PF17389"/>
    </source>
</evidence>
<evidence type="ECO:0000256" key="2">
    <source>
        <dbReference type="ARBA" id="ARBA00012652"/>
    </source>
</evidence>
<dbReference type="PANTHER" id="PTHR33307:SF6">
    <property type="entry name" value="ALPHA-RHAMNOSIDASE (EUROFUNG)-RELATED"/>
    <property type="match status" value="1"/>
</dbReference>
<evidence type="ECO:0000259" key="7">
    <source>
        <dbReference type="Pfam" id="PF17390"/>
    </source>
</evidence>
<dbReference type="PANTHER" id="PTHR33307">
    <property type="entry name" value="ALPHA-RHAMNOSIDASE (EUROFUNG)"/>
    <property type="match status" value="1"/>
</dbReference>
<dbReference type="InterPro" id="IPR013737">
    <property type="entry name" value="Bac_rhamnosid_N"/>
</dbReference>
<comment type="catalytic activity">
    <reaction evidence="1">
        <text>Hydrolysis of terminal non-reducing alpha-L-rhamnose residues in alpha-L-rhamnosides.</text>
        <dbReference type="EC" id="3.2.1.40"/>
    </reaction>
</comment>
<dbReference type="InterPro" id="IPR012341">
    <property type="entry name" value="6hp_glycosidase-like_sf"/>
</dbReference>
<dbReference type="Pfam" id="PF05592">
    <property type="entry name" value="Bac_rhamnosid"/>
    <property type="match status" value="1"/>
</dbReference>
<dbReference type="GO" id="GO:0030596">
    <property type="term" value="F:alpha-L-rhamnosidase activity"/>
    <property type="evidence" value="ECO:0007669"/>
    <property type="project" value="UniProtKB-EC"/>
</dbReference>
<dbReference type="HOGENOM" id="CLU_002926_0_0_11"/>
<sequence length="829" mass="90205">MNHVTAAIRQPRAVFVTPEVELTPAGQAPYFRREFDLAARPRRATLRVTAIGLVEAYLNGARVGDEVLAPGWTSYRHRLQVSTIDVTASLVTGANVVGAIVGEGWAVGRVGYEGRSGHYADRPALFLELVLDYDDRTEIIASGPEFTAATGAVTAHSLYDGETYDARLEPRGWCEPGFDDSRWLPVREFDWDLATLVEPMGPSIRRIEELSPVSVTTRPDGRHLVDFGQILTGWTRLTVTGPTGTAVTLRHAELLRGGDLDTTTLRTARATDTYILRGEGTETWEPRFTFHGFRYVEVEGWPGEFTTGSLTAVVVHSDMARTGWLETSDDRLNRLYANVVWSMRGNFVGVPTDCPQRDERLGWTGDINAFAPVAAFLYDVRGVLGSWLADLAVEHAEKGEVPFVVPDVLSAPSPPTALWGDAAVSVPWVLYREYGDEEILRRAYPSMTAFVREVASRLDDHDLWSAGFQYGDWLDPDAPEDRPSEAKTDRHLVAQAYFAKVTGELARAARILGHEADAAEFDELAGRVRAAFRREYVTGSGRVVGETATAYALAIAFDLLDPDQLAAAGARLAAAVARTGHRISTGFAGTPHLLPALTKTGHTEEAYLTLMQTEAPSFLYPVTMGATTIWERWDAIRPDGTLHPSGMTSLNHYAYGAVADWLHRVVGGLEASAPGYRTVRIAPVPGGGLTHATLVHDTVRGRFRIVWRVAEDHATVEVTVPEGVEATVVLPLDPEARVPVVGGGEHRWGYALAPAEAVAYTMDTPLRTLADDTAVWAALTRVFDKHFPGIPIEGKAPEAAAISLNTMLEYVPGATADLRADLEAALAAG</sequence>
<evidence type="ECO:0000313" key="9">
    <source>
        <dbReference type="Proteomes" id="UP000006820"/>
    </source>
</evidence>
<dbReference type="Pfam" id="PF17390">
    <property type="entry name" value="Bac_rhamnosid_C"/>
    <property type="match status" value="1"/>
</dbReference>
<dbReference type="InterPro" id="IPR008928">
    <property type="entry name" value="6-hairpin_glycosidase_sf"/>
</dbReference>
<evidence type="ECO:0000256" key="1">
    <source>
        <dbReference type="ARBA" id="ARBA00001445"/>
    </source>
</evidence>
<feature type="domain" description="Bacterial alpha-L-rhamnosidase N-terminal" evidence="5">
    <location>
        <begin position="40"/>
        <end position="207"/>
    </location>
</feature>
<dbReference type="InterPro" id="IPR008902">
    <property type="entry name" value="Rhamnosid_concanavalin"/>
</dbReference>
<evidence type="ECO:0000259" key="5">
    <source>
        <dbReference type="Pfam" id="PF08531"/>
    </source>
</evidence>
<feature type="domain" description="Alpha-L-rhamnosidase concanavalin-like" evidence="4">
    <location>
        <begin position="218"/>
        <end position="316"/>
    </location>
</feature>